<proteinExistence type="predicted"/>
<dbReference type="AlphaFoldDB" id="A0A8T3UUA2"/>
<comment type="caution">
    <text evidence="1">The sequence shown here is derived from an EMBL/GenBank/DDBJ whole genome shotgun (WGS) entry which is preliminary data.</text>
</comment>
<dbReference type="EMBL" id="JADFAQ010000014">
    <property type="protein sequence ID" value="MBE5727949.1"/>
    <property type="molecule type" value="Genomic_DNA"/>
</dbReference>
<reference evidence="1 2" key="1">
    <citation type="submission" date="2020-09" db="EMBL/GenBank/DDBJ databases">
        <title>Genomic characterization of a novel Parvarchaeota family in acid mine drainage sediments.</title>
        <authorList>
            <person name="Luo Z.-H."/>
        </authorList>
    </citation>
    <scope>NUCLEOTIDE SEQUENCE [LARGE SCALE GENOMIC DNA]</scope>
    <source>
        <strain evidence="1">TL1-5_bins.178</strain>
    </source>
</reference>
<evidence type="ECO:0008006" key="3">
    <source>
        <dbReference type="Google" id="ProtNLM"/>
    </source>
</evidence>
<gene>
    <name evidence="1" type="ORF">IHE50_00845</name>
</gene>
<dbReference type="InterPro" id="IPR015797">
    <property type="entry name" value="NUDIX_hydrolase-like_dom_sf"/>
</dbReference>
<dbReference type="Proteomes" id="UP000763484">
    <property type="component" value="Unassembled WGS sequence"/>
</dbReference>
<organism evidence="1 2">
    <name type="scientific">Candidatus Acidifodinimicrobium mancum</name>
    <dbReference type="NCBI Taxonomy" id="2898728"/>
    <lineage>
        <taxon>Archaea</taxon>
        <taxon>Candidatus Parvarchaeota</taxon>
        <taxon>Candidatus Acidifodinimicrobiaceae</taxon>
        <taxon>Candidatus Acidifodinimicrobium</taxon>
    </lineage>
</organism>
<evidence type="ECO:0000313" key="1">
    <source>
        <dbReference type="EMBL" id="MBE5727949.1"/>
    </source>
</evidence>
<dbReference type="Gene3D" id="3.90.79.10">
    <property type="entry name" value="Nucleoside Triphosphate Pyrophosphohydrolase"/>
    <property type="match status" value="1"/>
</dbReference>
<name>A0A8T3UUA2_9ARCH</name>
<evidence type="ECO:0000313" key="2">
    <source>
        <dbReference type="Proteomes" id="UP000763484"/>
    </source>
</evidence>
<protein>
    <recommendedName>
        <fullName evidence="3">Nudix hydrolase domain-containing protein</fullName>
    </recommendedName>
</protein>
<accession>A0A8T3UUA2</accession>
<sequence length="140" mass="16193">MPYKRVSVIILRGDQVLLVKLKEMDRALPRSTWVFPFLELGEGDSPRKAMGDLLTNLSISFDIQDKIFRYVPSENPKLSYIVYIVSYKSGDPDVSKYFQTYKWVNIKDITAYSTSFMDSNITAYLNDVADKYAKFSFNKT</sequence>
<dbReference type="SUPFAM" id="SSF55811">
    <property type="entry name" value="Nudix"/>
    <property type="match status" value="1"/>
</dbReference>